<evidence type="ECO:0000256" key="5">
    <source>
        <dbReference type="SAM" id="MobiDB-lite"/>
    </source>
</evidence>
<dbReference type="PANTHER" id="PTHR32089:SF112">
    <property type="entry name" value="LYSOZYME-LIKE PROTEIN-RELATED"/>
    <property type="match status" value="1"/>
</dbReference>
<keyword evidence="1 3" id="KW-0807">Transducer</keyword>
<dbReference type="PANTHER" id="PTHR32089">
    <property type="entry name" value="METHYL-ACCEPTING CHEMOTAXIS PROTEIN MCPB"/>
    <property type="match status" value="1"/>
</dbReference>
<dbReference type="PROSITE" id="PS50111">
    <property type="entry name" value="CHEMOTAXIS_TRANSDUC_2"/>
    <property type="match status" value="1"/>
</dbReference>
<accession>A0A927H780</accession>
<evidence type="ECO:0000256" key="3">
    <source>
        <dbReference type="PROSITE-ProRule" id="PRU00284"/>
    </source>
</evidence>
<dbReference type="SUPFAM" id="SSF58104">
    <property type="entry name" value="Methyl-accepting chemotaxis protein (MCP) signaling domain"/>
    <property type="match status" value="1"/>
</dbReference>
<dbReference type="InterPro" id="IPR004089">
    <property type="entry name" value="MCPsignal_dom"/>
</dbReference>
<dbReference type="Proteomes" id="UP000632125">
    <property type="component" value="Unassembled WGS sequence"/>
</dbReference>
<dbReference type="Gene3D" id="1.10.287.950">
    <property type="entry name" value="Methyl-accepting chemotaxis protein"/>
    <property type="match status" value="1"/>
</dbReference>
<feature type="coiled-coil region" evidence="4">
    <location>
        <begin position="466"/>
        <end position="500"/>
    </location>
</feature>
<dbReference type="EMBL" id="JACXIY010000019">
    <property type="protein sequence ID" value="MBD2870257.1"/>
    <property type="molecule type" value="Genomic_DNA"/>
</dbReference>
<feature type="domain" description="Methyl-accepting transducer" evidence="7">
    <location>
        <begin position="227"/>
        <end position="477"/>
    </location>
</feature>
<feature type="compositionally biased region" description="Polar residues" evidence="5">
    <location>
        <begin position="410"/>
        <end position="419"/>
    </location>
</feature>
<feature type="transmembrane region" description="Helical" evidence="6">
    <location>
        <begin position="160"/>
        <end position="181"/>
    </location>
</feature>
<organism evidence="8 9">
    <name type="scientific">Paenibacillus arenilitoris</name>
    <dbReference type="NCBI Taxonomy" id="2772299"/>
    <lineage>
        <taxon>Bacteria</taxon>
        <taxon>Bacillati</taxon>
        <taxon>Bacillota</taxon>
        <taxon>Bacilli</taxon>
        <taxon>Bacillales</taxon>
        <taxon>Paenibacillaceae</taxon>
        <taxon>Paenibacillus</taxon>
    </lineage>
</organism>
<gene>
    <name evidence="8" type="ORF">IDH41_16880</name>
</gene>
<keyword evidence="6" id="KW-1133">Transmembrane helix</keyword>
<dbReference type="GO" id="GO:0007165">
    <property type="term" value="P:signal transduction"/>
    <property type="evidence" value="ECO:0007669"/>
    <property type="project" value="UniProtKB-KW"/>
</dbReference>
<feature type="region of interest" description="Disordered" evidence="5">
    <location>
        <begin position="396"/>
        <end position="419"/>
    </location>
</feature>
<evidence type="ECO:0000256" key="6">
    <source>
        <dbReference type="SAM" id="Phobius"/>
    </source>
</evidence>
<dbReference type="AlphaFoldDB" id="A0A927H780"/>
<feature type="transmembrane region" description="Helical" evidence="6">
    <location>
        <begin position="59"/>
        <end position="80"/>
    </location>
</feature>
<dbReference type="SMART" id="SM00283">
    <property type="entry name" value="MA"/>
    <property type="match status" value="1"/>
</dbReference>
<dbReference type="GO" id="GO:0016020">
    <property type="term" value="C:membrane"/>
    <property type="evidence" value="ECO:0007669"/>
    <property type="project" value="InterPro"/>
</dbReference>
<feature type="transmembrane region" description="Helical" evidence="6">
    <location>
        <begin position="87"/>
        <end position="105"/>
    </location>
</feature>
<dbReference type="GO" id="GO:0004888">
    <property type="term" value="F:transmembrane signaling receptor activity"/>
    <property type="evidence" value="ECO:0007669"/>
    <property type="project" value="InterPro"/>
</dbReference>
<dbReference type="PRINTS" id="PR00260">
    <property type="entry name" value="CHEMTRNSDUCR"/>
</dbReference>
<proteinExistence type="inferred from homology"/>
<dbReference type="Pfam" id="PF00015">
    <property type="entry name" value="MCPsignal"/>
    <property type="match status" value="1"/>
</dbReference>
<reference evidence="8" key="1">
    <citation type="submission" date="2020-09" db="EMBL/GenBank/DDBJ databases">
        <title>A novel bacterium of genus Paenibacillus, isolated from South China Sea.</title>
        <authorList>
            <person name="Huang H."/>
            <person name="Mo K."/>
            <person name="Hu Y."/>
        </authorList>
    </citation>
    <scope>NUCLEOTIDE SEQUENCE</scope>
    <source>
        <strain evidence="8">IB182493</strain>
    </source>
</reference>
<dbReference type="InterPro" id="IPR004090">
    <property type="entry name" value="Chemotax_Me-accpt_rcpt"/>
</dbReference>
<dbReference type="RefSeq" id="WP_190863041.1">
    <property type="nucleotide sequence ID" value="NZ_JACXIY010000019.1"/>
</dbReference>
<keyword evidence="4" id="KW-0175">Coiled coil</keyword>
<evidence type="ECO:0000256" key="4">
    <source>
        <dbReference type="SAM" id="Coils"/>
    </source>
</evidence>
<protein>
    <recommendedName>
        <fullName evidence="7">Methyl-accepting transducer domain-containing protein</fullName>
    </recommendedName>
</protein>
<name>A0A927H780_9BACL</name>
<sequence length="506" mass="54465">MTNIYRNIRTAAKERDKLLSARDRDMVRRNSVVMFANVFTLAVTLMSMIAFLGKGNTDGSAYTVIGLQLALTGLYAFFHYSRKLIQSIGYIAVLGTAVSSVSSILQSPSVANTFSIFYMLVICVIFMRLWSLILGLVIGFAQLLYILIGQQEQLKLDESAIPTFVILYVLIAALLIGLIYVSSRLIGSMEASRDQAERLSAQQAEQKKAVLDNVAEVSAHLGGVTQAGEDNNFAFVEMNIAFQEISRGASDQVDSTLAISDSIQEMNVLVGEMTSSIEELLGKTGEAARLADEGRSKMNRLSETNAGFAKDIESVTEETSQLIDRLAETSQFSVTISDIANQTNLLALNASIEAARAGEHGKGFAVVAAEIRKLADMTSLAAARITEQLEEFARQSESTRGKLNEAAARTQESGAITEQTKQSFESITDSVAQLNALTSGYSGLMHKIGGSSGVIADSTSNLASISEEASATLEQLSATLDNLLQNNRASLDRIKEAETSLRGIAG</sequence>
<keyword evidence="6" id="KW-0812">Transmembrane</keyword>
<evidence type="ECO:0000256" key="2">
    <source>
        <dbReference type="ARBA" id="ARBA00029447"/>
    </source>
</evidence>
<evidence type="ECO:0000256" key="1">
    <source>
        <dbReference type="ARBA" id="ARBA00023224"/>
    </source>
</evidence>
<dbReference type="GO" id="GO:0006935">
    <property type="term" value="P:chemotaxis"/>
    <property type="evidence" value="ECO:0007669"/>
    <property type="project" value="InterPro"/>
</dbReference>
<evidence type="ECO:0000313" key="9">
    <source>
        <dbReference type="Proteomes" id="UP000632125"/>
    </source>
</evidence>
<keyword evidence="6" id="KW-0472">Membrane</keyword>
<feature type="transmembrane region" description="Helical" evidence="6">
    <location>
        <begin position="117"/>
        <end position="148"/>
    </location>
</feature>
<comment type="similarity">
    <text evidence="2">Belongs to the methyl-accepting chemotaxis (MCP) protein family.</text>
</comment>
<keyword evidence="9" id="KW-1185">Reference proteome</keyword>
<comment type="caution">
    <text evidence="8">The sequence shown here is derived from an EMBL/GenBank/DDBJ whole genome shotgun (WGS) entry which is preliminary data.</text>
</comment>
<feature type="transmembrane region" description="Helical" evidence="6">
    <location>
        <begin position="32"/>
        <end position="53"/>
    </location>
</feature>
<evidence type="ECO:0000259" key="7">
    <source>
        <dbReference type="PROSITE" id="PS50111"/>
    </source>
</evidence>
<evidence type="ECO:0000313" key="8">
    <source>
        <dbReference type="EMBL" id="MBD2870257.1"/>
    </source>
</evidence>